<sequence>MFHCRSLPKSVTGEHPSWSSGVGSFSSTYSPFIFSLLLSLSLSLYIYISICVCESEYKILEQRRMREVEEEEVGVLGASSFSTINTGVLGLKSFMCPLGINDFPMTNADHIKEGLSILAKYRRLLLVHAEIQQELEDIADDPRSYSTYLKTRLASELLTIANDARAGGPAEGAHLHIVHLSDVRSCLDLIK</sequence>
<feature type="non-terminal residue" evidence="1">
    <location>
        <position position="191"/>
    </location>
</feature>
<organism evidence="1 2">
    <name type="scientific">Camellia lanceoleosa</name>
    <dbReference type="NCBI Taxonomy" id="1840588"/>
    <lineage>
        <taxon>Eukaryota</taxon>
        <taxon>Viridiplantae</taxon>
        <taxon>Streptophyta</taxon>
        <taxon>Embryophyta</taxon>
        <taxon>Tracheophyta</taxon>
        <taxon>Spermatophyta</taxon>
        <taxon>Magnoliopsida</taxon>
        <taxon>eudicotyledons</taxon>
        <taxon>Gunneridae</taxon>
        <taxon>Pentapetalae</taxon>
        <taxon>asterids</taxon>
        <taxon>Ericales</taxon>
        <taxon>Theaceae</taxon>
        <taxon>Camellia</taxon>
    </lineage>
</organism>
<keyword evidence="2" id="KW-1185">Reference proteome</keyword>
<evidence type="ECO:0000313" key="1">
    <source>
        <dbReference type="EMBL" id="KAI8030252.1"/>
    </source>
</evidence>
<dbReference type="Proteomes" id="UP001060215">
    <property type="component" value="Chromosome 1"/>
</dbReference>
<comment type="caution">
    <text evidence="1">The sequence shown here is derived from an EMBL/GenBank/DDBJ whole genome shotgun (WGS) entry which is preliminary data.</text>
</comment>
<dbReference type="EMBL" id="CM045758">
    <property type="protein sequence ID" value="KAI8030252.1"/>
    <property type="molecule type" value="Genomic_DNA"/>
</dbReference>
<evidence type="ECO:0000313" key="2">
    <source>
        <dbReference type="Proteomes" id="UP001060215"/>
    </source>
</evidence>
<reference evidence="1 2" key="1">
    <citation type="journal article" date="2022" name="Plant J.">
        <title>Chromosome-level genome of Camellia lanceoleosa provides a valuable resource for understanding genome evolution and self-incompatibility.</title>
        <authorList>
            <person name="Gong W."/>
            <person name="Xiao S."/>
            <person name="Wang L."/>
            <person name="Liao Z."/>
            <person name="Chang Y."/>
            <person name="Mo W."/>
            <person name="Hu G."/>
            <person name="Li W."/>
            <person name="Zhao G."/>
            <person name="Zhu H."/>
            <person name="Hu X."/>
            <person name="Ji K."/>
            <person name="Xiang X."/>
            <person name="Song Q."/>
            <person name="Yuan D."/>
            <person name="Jin S."/>
            <person name="Zhang L."/>
        </authorList>
    </citation>
    <scope>NUCLEOTIDE SEQUENCE [LARGE SCALE GENOMIC DNA]</scope>
    <source>
        <strain evidence="1">SQ_2022a</strain>
    </source>
</reference>
<name>A0ACC0IZ18_9ERIC</name>
<gene>
    <name evidence="1" type="ORF">LOK49_LG01G02935</name>
</gene>
<accession>A0ACC0IZ18</accession>
<proteinExistence type="predicted"/>
<protein>
    <submittedName>
        <fullName evidence="1">Allantoinase</fullName>
    </submittedName>
</protein>